<dbReference type="OrthoDB" id="180193at2"/>
<sequence>MTIVGFHNSHEQVHPAALLAATKRAEQAGFDAAMCSDHWAPWSVRQGHSGYAWTWLGAAMATTQLPFGVVNAPGQRYHPAVVAQAVASLGAMFPGRFWVALGSGENLNEHITGARWPAKAERDARLRECVEVIRALLDGEEVTHDGLVTVDRAKLWTLPDEKPLLIGPAVTPATARAHANWADGLVTVNQSPEILRQVVQEYREAGGRGEVALQVHVSWAPDEATALQLAREQWSGQVYGPPTAWDLDTPEAFDSIAADVSDEAVRRSVLVDHDPARLADRLSELVAIGFDAIYLHQVATDPGPDDEKHDDAAPTSTPRSATLDAFVDMAAEHLLPQLKQVNA</sequence>
<name>A0A413RID4_9CELL</name>
<feature type="domain" description="Luciferase-like" evidence="3">
    <location>
        <begin position="9"/>
        <end position="291"/>
    </location>
</feature>
<dbReference type="CDD" id="cd01097">
    <property type="entry name" value="Tetrahydromethanopterin_reductase"/>
    <property type="match status" value="1"/>
</dbReference>
<dbReference type="InterPro" id="IPR011251">
    <property type="entry name" value="Luciferase-like_dom"/>
</dbReference>
<reference evidence="4 5" key="1">
    <citation type="submission" date="2018-08" db="EMBL/GenBank/DDBJ databases">
        <title>Cellulomonas rhizosphaerae sp. nov., a novel actinomycete isolated from soil.</title>
        <authorList>
            <person name="Tian Y."/>
        </authorList>
    </citation>
    <scope>NUCLEOTIDE SEQUENCE [LARGE SCALE GENOMIC DNA]</scope>
    <source>
        <strain evidence="4 5">NEAU-TCZ24</strain>
    </source>
</reference>
<organism evidence="4 5">
    <name type="scientific">Cellulomonas rhizosphaerae</name>
    <dbReference type="NCBI Taxonomy" id="2293719"/>
    <lineage>
        <taxon>Bacteria</taxon>
        <taxon>Bacillati</taxon>
        <taxon>Actinomycetota</taxon>
        <taxon>Actinomycetes</taxon>
        <taxon>Micrococcales</taxon>
        <taxon>Cellulomonadaceae</taxon>
        <taxon>Cellulomonas</taxon>
    </lineage>
</organism>
<dbReference type="Gene3D" id="3.20.20.30">
    <property type="entry name" value="Luciferase-like domain"/>
    <property type="match status" value="1"/>
</dbReference>
<dbReference type="InterPro" id="IPR036661">
    <property type="entry name" value="Luciferase-like_sf"/>
</dbReference>
<dbReference type="NCBIfam" id="TIGR03885">
    <property type="entry name" value="flavin_revert"/>
    <property type="match status" value="1"/>
</dbReference>
<dbReference type="GO" id="GO:0016705">
    <property type="term" value="F:oxidoreductase activity, acting on paired donors, with incorporation or reduction of molecular oxygen"/>
    <property type="evidence" value="ECO:0007669"/>
    <property type="project" value="InterPro"/>
</dbReference>
<dbReference type="InterPro" id="IPR023907">
    <property type="entry name" value="Non-F420_Flavin_OxRdtase"/>
</dbReference>
<comment type="caution">
    <text evidence="4">The sequence shown here is derived from an EMBL/GenBank/DDBJ whole genome shotgun (WGS) entry which is preliminary data.</text>
</comment>
<protein>
    <submittedName>
        <fullName evidence="4">TIGR03557 family F420-dependent LLM class oxidoreductase</fullName>
        <ecNumber evidence="4">1.-.-.-</ecNumber>
    </submittedName>
</protein>
<dbReference type="SUPFAM" id="SSF51679">
    <property type="entry name" value="Bacterial luciferase-like"/>
    <property type="match status" value="1"/>
</dbReference>
<evidence type="ECO:0000256" key="2">
    <source>
        <dbReference type="SAM" id="MobiDB-lite"/>
    </source>
</evidence>
<dbReference type="RefSeq" id="WP_118768238.1">
    <property type="nucleotide sequence ID" value="NZ_QWKP01000217.1"/>
</dbReference>
<feature type="region of interest" description="Disordered" evidence="2">
    <location>
        <begin position="299"/>
        <end position="319"/>
    </location>
</feature>
<dbReference type="EMBL" id="QWKP01000217">
    <property type="protein sequence ID" value="RHA38063.1"/>
    <property type="molecule type" value="Genomic_DNA"/>
</dbReference>
<dbReference type="PANTHER" id="PTHR43244:SF1">
    <property type="entry name" value="5,10-METHYLENETETRAHYDROMETHANOPTERIN REDUCTASE"/>
    <property type="match status" value="1"/>
</dbReference>
<evidence type="ECO:0000313" key="5">
    <source>
        <dbReference type="Proteomes" id="UP000283374"/>
    </source>
</evidence>
<dbReference type="PANTHER" id="PTHR43244">
    <property type="match status" value="1"/>
</dbReference>
<evidence type="ECO:0000256" key="1">
    <source>
        <dbReference type="ARBA" id="ARBA00023002"/>
    </source>
</evidence>
<keyword evidence="5" id="KW-1185">Reference proteome</keyword>
<dbReference type="EC" id="1.-.-.-" evidence="4"/>
<gene>
    <name evidence="4" type="ORF">D1825_15080</name>
</gene>
<proteinExistence type="predicted"/>
<dbReference type="Proteomes" id="UP000283374">
    <property type="component" value="Unassembled WGS sequence"/>
</dbReference>
<dbReference type="Pfam" id="PF00296">
    <property type="entry name" value="Bac_luciferase"/>
    <property type="match status" value="1"/>
</dbReference>
<dbReference type="InterPro" id="IPR019945">
    <property type="entry name" value="F420_G6P_DH-rel"/>
</dbReference>
<keyword evidence="1 4" id="KW-0560">Oxidoreductase</keyword>
<dbReference type="InterPro" id="IPR050564">
    <property type="entry name" value="F420-G6PD/mer"/>
</dbReference>
<evidence type="ECO:0000259" key="3">
    <source>
        <dbReference type="Pfam" id="PF00296"/>
    </source>
</evidence>
<evidence type="ECO:0000313" key="4">
    <source>
        <dbReference type="EMBL" id="RHA38063.1"/>
    </source>
</evidence>
<accession>A0A413RID4</accession>
<dbReference type="NCBIfam" id="TIGR03557">
    <property type="entry name" value="F420_G6P_family"/>
    <property type="match status" value="1"/>
</dbReference>
<dbReference type="AlphaFoldDB" id="A0A413RID4"/>